<evidence type="ECO:0000259" key="15">
    <source>
        <dbReference type="Pfam" id="PF07885"/>
    </source>
</evidence>
<keyword evidence="10" id="KW-0407">Ion channel</keyword>
<dbReference type="InterPro" id="IPR003148">
    <property type="entry name" value="RCK_N"/>
</dbReference>
<keyword evidence="2" id="KW-0813">Transport</keyword>
<feature type="transmembrane region" description="Helical" evidence="13">
    <location>
        <begin position="92"/>
        <end position="117"/>
    </location>
</feature>
<keyword evidence="6" id="KW-0630">Potassium</keyword>
<evidence type="ECO:0000256" key="9">
    <source>
        <dbReference type="ARBA" id="ARBA00023136"/>
    </source>
</evidence>
<protein>
    <recommendedName>
        <fullName evidence="19">Ion transport domain-containing protein</fullName>
    </recommendedName>
</protein>
<keyword evidence="18" id="KW-1185">Reference proteome</keyword>
<dbReference type="PANTHER" id="PTHR10027:SF10">
    <property type="entry name" value="SLOWPOKE 2, ISOFORM D"/>
    <property type="match status" value="1"/>
</dbReference>
<dbReference type="Gene3D" id="3.40.50.720">
    <property type="entry name" value="NAD(P)-binding Rossmann-like Domain"/>
    <property type="match status" value="1"/>
</dbReference>
<feature type="transmembrane region" description="Helical" evidence="13">
    <location>
        <begin position="247"/>
        <end position="266"/>
    </location>
</feature>
<evidence type="ECO:0000259" key="16">
    <source>
        <dbReference type="Pfam" id="PF22614"/>
    </source>
</evidence>
<dbReference type="InterPro" id="IPR036291">
    <property type="entry name" value="NAD(P)-bd_dom_sf"/>
</dbReference>
<evidence type="ECO:0008006" key="19">
    <source>
        <dbReference type="Google" id="ProtNLM"/>
    </source>
</evidence>
<feature type="domain" description="Potassium channel" evidence="15">
    <location>
        <begin position="226"/>
        <end position="299"/>
    </location>
</feature>
<keyword evidence="7 13" id="KW-1133">Transmembrane helix</keyword>
<evidence type="ECO:0000259" key="14">
    <source>
        <dbReference type="Pfam" id="PF03493"/>
    </source>
</evidence>
<dbReference type="Pfam" id="PF07885">
    <property type="entry name" value="Ion_trans_2"/>
    <property type="match status" value="1"/>
</dbReference>
<evidence type="ECO:0000313" key="18">
    <source>
        <dbReference type="Proteomes" id="UP000355283"/>
    </source>
</evidence>
<dbReference type="Pfam" id="PF03493">
    <property type="entry name" value="BK_channel_a"/>
    <property type="match status" value="1"/>
</dbReference>
<comment type="subcellular location">
    <subcellularLocation>
        <location evidence="1">Cell membrane</location>
        <topology evidence="1">Multi-pass membrane protein</topology>
    </subcellularLocation>
</comment>
<dbReference type="EMBL" id="SDOX01000018">
    <property type="protein sequence ID" value="TFJ84611.1"/>
    <property type="molecule type" value="Genomic_DNA"/>
</dbReference>
<reference evidence="17 18" key="1">
    <citation type="submission" date="2019-01" db="EMBL/GenBank/DDBJ databases">
        <title>Nuclear Genome Assembly of the Microalgal Biofuel strain Nannochloropsis salina CCMP1776.</title>
        <authorList>
            <person name="Hovde B."/>
        </authorList>
    </citation>
    <scope>NUCLEOTIDE SEQUENCE [LARGE SCALE GENOMIC DNA]</scope>
    <source>
        <strain evidence="17 18">CCMP1776</strain>
    </source>
</reference>
<feature type="compositionally biased region" description="Polar residues" evidence="12">
    <location>
        <begin position="696"/>
        <end position="710"/>
    </location>
</feature>
<evidence type="ECO:0000256" key="12">
    <source>
        <dbReference type="SAM" id="MobiDB-lite"/>
    </source>
</evidence>
<evidence type="ECO:0000256" key="4">
    <source>
        <dbReference type="ARBA" id="ARBA00022692"/>
    </source>
</evidence>
<dbReference type="InterPro" id="IPR027359">
    <property type="entry name" value="Volt_channel_dom_sf"/>
</dbReference>
<comment type="caution">
    <text evidence="17">The sequence shown here is derived from an EMBL/GenBank/DDBJ whole genome shotgun (WGS) entry which is preliminary data.</text>
</comment>
<feature type="transmembrane region" description="Helical" evidence="13">
    <location>
        <begin position="158"/>
        <end position="177"/>
    </location>
</feature>
<feature type="domain" description="Calcium-activated potassium channel BK alpha subunit" evidence="14">
    <location>
        <begin position="456"/>
        <end position="546"/>
    </location>
</feature>
<keyword evidence="5" id="KW-0631">Potassium channel</keyword>
<dbReference type="GO" id="GO:0016020">
    <property type="term" value="C:membrane"/>
    <property type="evidence" value="ECO:0007669"/>
    <property type="project" value="UniProtKB-SubCell"/>
</dbReference>
<feature type="domain" description="RCK N-terminal" evidence="16">
    <location>
        <begin position="761"/>
        <end position="889"/>
    </location>
</feature>
<evidence type="ECO:0000256" key="3">
    <source>
        <dbReference type="ARBA" id="ARBA00022538"/>
    </source>
</evidence>
<gene>
    <name evidence="17" type="ORF">NSK_004076</name>
</gene>
<dbReference type="SUPFAM" id="SSF51735">
    <property type="entry name" value="NAD(P)-binding Rossmann-fold domains"/>
    <property type="match status" value="1"/>
</dbReference>
<feature type="region of interest" description="Disordered" evidence="12">
    <location>
        <begin position="919"/>
        <end position="938"/>
    </location>
</feature>
<dbReference type="InterPro" id="IPR047871">
    <property type="entry name" value="K_chnl_Slo-like"/>
</dbReference>
<dbReference type="GO" id="GO:0005267">
    <property type="term" value="F:potassium channel activity"/>
    <property type="evidence" value="ECO:0007669"/>
    <property type="project" value="UniProtKB-KW"/>
</dbReference>
<dbReference type="AlphaFoldDB" id="A0A4D9CYZ1"/>
<dbReference type="Gene3D" id="1.10.287.70">
    <property type="match status" value="1"/>
</dbReference>
<sequence>MSTRSALQNQPIPLLKISYGKRKYLSSVRETKRPNSRPQYQKRNAFTACLQSFCGKRVRKWGGSLRRFLLGELPASLSLPTKIRIVLETRRLGHLWVTYQVVVTFISCAYFALSSAYRRNAEGFLIEENVFGASVLADLLLRFYASDHRKWFFLERRTVIDVLAVVPVFTDILRALITDPARQTGLNNAIFLQAVQVFKLIRILRVFYVGRQFSSPAIRQFIVLVLAVLCIIYIFACLINMAEGIPFGSAVYFSVVTLATVGYGDVNVATNMGRVFVSCLICVSFVWLPYEINNLTQMLSLRSRYLTTFLPRADKPNVLLVGHLDAVKLSTFLGEFFHPDRRTDGSSAAFYHVVILSNIEPDDELIEVMESPLIESRVTFIKGTIMNEDDLVRAGANSAVACFVFNDGLAADPEAADAITVLRVLVLKIFRPVLPCYVQLHQSQNRTQLHMLKKQRLVCIEDLKMSIMGLSALYPGFTTLLTNLLKSSVDHVADPGWPEWQREYIEGGQLEIYMVQLPCSFSGLRFDKAARDLYMHFNGRVSLLGIEERELKLRGPNTHPSASKHTVKRVLINPGSKYRIRVMLPVVEAWGYVLAGERRIAELVQTLQVNRERVIPTSPAAKGTRGTVLAPDEVLPLQRPSTQSIGGTVSVTEANRAIETQKAGDTDGWQVSKCLLHEIAPADSGAGSPSKIAFSSPETGPPSSDVSNASLEKKMPTATAVTDPGSTSTRLEPATQQTRATEPAGDIHVVDDVRALERGAMQDHIVILLPKAVDKVCYLLRQLRCQILHGTGYLKEVVILTEGRGEDLEKQFQSYLGCDGSIAPRDMPADVYVVEGQPDKVSDLRRAGVETAYSCVLLADRSSVQEIDEEAVDEFVIHQFVTIEKLRSRMDTRRPLNYVVEVLSWPTLKILDQTYKTFKGKARKRRRHRSQSHFNDLRSRLSMLRGSSPLRHSAQRSLGRRQSPLSSGDPGQPVTYLQLSPRSKITAPSHFSAPLERNCQGDRLPNLSPGTLASLTVTDKPSVDFGVSHATLYPFVTAGTSFLIDVFDIISCQLFYNPDLIRFVDLLLALDPSANGSALMNGGGHGRHKRASGHALFGDDDQGDAFSGRLGRIPMPADMVGQVYGELFEALMVDFEAMPIALYRHDAKADVSYVFTGPPPETMLRVTDYVFFLAPIETMNLILRKYGPK</sequence>
<feature type="region of interest" description="Disordered" evidence="12">
    <location>
        <begin position="945"/>
        <end position="973"/>
    </location>
</feature>
<feature type="compositionally biased region" description="Basic residues" evidence="12">
    <location>
        <begin position="919"/>
        <end position="931"/>
    </location>
</feature>
<evidence type="ECO:0000256" key="10">
    <source>
        <dbReference type="ARBA" id="ARBA00023303"/>
    </source>
</evidence>
<keyword evidence="8" id="KW-0406">Ion transport</keyword>
<proteinExistence type="predicted"/>
<feature type="transmembrane region" description="Helical" evidence="13">
    <location>
        <begin position="129"/>
        <end position="146"/>
    </location>
</feature>
<evidence type="ECO:0000256" key="6">
    <source>
        <dbReference type="ARBA" id="ARBA00022958"/>
    </source>
</evidence>
<dbReference type="SUPFAM" id="SSF81324">
    <property type="entry name" value="Voltage-gated potassium channels"/>
    <property type="match status" value="1"/>
</dbReference>
<dbReference type="PANTHER" id="PTHR10027">
    <property type="entry name" value="CALCIUM-ACTIVATED POTASSIUM CHANNEL ALPHA CHAIN"/>
    <property type="match status" value="1"/>
</dbReference>
<organism evidence="17 18">
    <name type="scientific">Nannochloropsis salina CCMP1776</name>
    <dbReference type="NCBI Taxonomy" id="1027361"/>
    <lineage>
        <taxon>Eukaryota</taxon>
        <taxon>Sar</taxon>
        <taxon>Stramenopiles</taxon>
        <taxon>Ochrophyta</taxon>
        <taxon>Eustigmatophyceae</taxon>
        <taxon>Eustigmatales</taxon>
        <taxon>Monodopsidaceae</taxon>
        <taxon>Microchloropsis</taxon>
        <taxon>Microchloropsis salina</taxon>
    </lineage>
</organism>
<dbReference type="OrthoDB" id="10035564at2759"/>
<feature type="region of interest" description="Disordered" evidence="12">
    <location>
        <begin position="682"/>
        <end position="745"/>
    </location>
</feature>
<keyword evidence="3" id="KW-0633">Potassium transport</keyword>
<keyword evidence="9 13" id="KW-0472">Membrane</keyword>
<feature type="compositionally biased region" description="Polar residues" evidence="12">
    <location>
        <begin position="724"/>
        <end position="740"/>
    </location>
</feature>
<name>A0A4D9CYZ1_9STRA</name>
<dbReference type="InterPro" id="IPR003929">
    <property type="entry name" value="K_chnl_BK_asu"/>
</dbReference>
<feature type="domain" description="RCK N-terminal" evidence="16">
    <location>
        <begin position="317"/>
        <end position="437"/>
    </location>
</feature>
<dbReference type="Gene3D" id="1.20.120.350">
    <property type="entry name" value="Voltage-gated potassium channels. Chain C"/>
    <property type="match status" value="1"/>
</dbReference>
<evidence type="ECO:0000256" key="5">
    <source>
        <dbReference type="ARBA" id="ARBA00022826"/>
    </source>
</evidence>
<keyword evidence="4 13" id="KW-0812">Transmembrane</keyword>
<accession>A0A4D9CYZ1</accession>
<dbReference type="Proteomes" id="UP000355283">
    <property type="component" value="Unassembled WGS sequence"/>
</dbReference>
<evidence type="ECO:0000256" key="8">
    <source>
        <dbReference type="ARBA" id="ARBA00023065"/>
    </source>
</evidence>
<evidence type="ECO:0000256" key="1">
    <source>
        <dbReference type="ARBA" id="ARBA00004651"/>
    </source>
</evidence>
<evidence type="ECO:0000256" key="2">
    <source>
        <dbReference type="ARBA" id="ARBA00022448"/>
    </source>
</evidence>
<evidence type="ECO:0000256" key="13">
    <source>
        <dbReference type="SAM" id="Phobius"/>
    </source>
</evidence>
<evidence type="ECO:0000256" key="11">
    <source>
        <dbReference type="ARBA" id="ARBA00034430"/>
    </source>
</evidence>
<evidence type="ECO:0000256" key="7">
    <source>
        <dbReference type="ARBA" id="ARBA00022989"/>
    </source>
</evidence>
<evidence type="ECO:0000313" key="17">
    <source>
        <dbReference type="EMBL" id="TFJ84611.1"/>
    </source>
</evidence>
<dbReference type="InterPro" id="IPR013099">
    <property type="entry name" value="K_chnl_dom"/>
</dbReference>
<comment type="catalytic activity">
    <reaction evidence="11">
        <text>K(+)(in) = K(+)(out)</text>
        <dbReference type="Rhea" id="RHEA:29463"/>
        <dbReference type="ChEBI" id="CHEBI:29103"/>
    </reaction>
</comment>
<feature type="transmembrane region" description="Helical" evidence="13">
    <location>
        <begin position="221"/>
        <end position="241"/>
    </location>
</feature>
<dbReference type="Pfam" id="PF22614">
    <property type="entry name" value="Slo-like_RCK"/>
    <property type="match status" value="2"/>
</dbReference>